<gene>
    <name evidence="1" type="ORF">D4764_03G0006150</name>
</gene>
<proteinExistence type="predicted"/>
<dbReference type="Proteomes" id="UP000324091">
    <property type="component" value="Chromosome 3"/>
</dbReference>
<keyword evidence="2" id="KW-1185">Reference proteome</keyword>
<evidence type="ECO:0000313" key="2">
    <source>
        <dbReference type="Proteomes" id="UP000324091"/>
    </source>
</evidence>
<accession>A0A5C6NDL9</accession>
<evidence type="ECO:0000313" key="1">
    <source>
        <dbReference type="EMBL" id="TWW63607.1"/>
    </source>
</evidence>
<dbReference type="EMBL" id="RHFK02000016">
    <property type="protein sequence ID" value="TWW63607.1"/>
    <property type="molecule type" value="Genomic_DNA"/>
</dbReference>
<organism evidence="1 2">
    <name type="scientific">Takifugu flavidus</name>
    <name type="common">sansaifugu</name>
    <dbReference type="NCBI Taxonomy" id="433684"/>
    <lineage>
        <taxon>Eukaryota</taxon>
        <taxon>Metazoa</taxon>
        <taxon>Chordata</taxon>
        <taxon>Craniata</taxon>
        <taxon>Vertebrata</taxon>
        <taxon>Euteleostomi</taxon>
        <taxon>Actinopterygii</taxon>
        <taxon>Neopterygii</taxon>
        <taxon>Teleostei</taxon>
        <taxon>Neoteleostei</taxon>
        <taxon>Acanthomorphata</taxon>
        <taxon>Eupercaria</taxon>
        <taxon>Tetraodontiformes</taxon>
        <taxon>Tetradontoidea</taxon>
        <taxon>Tetraodontidae</taxon>
        <taxon>Takifugu</taxon>
    </lineage>
</organism>
<feature type="non-terminal residue" evidence="1">
    <location>
        <position position="1"/>
    </location>
</feature>
<sequence length="225" mass="24950">HPVIDFPREAEECDPPIVGTHPLVPTLKNRDHQPGLPVQGHCPRCRHNVAEACQPGQPYNIQSLKIPRVDVIRSRSSAAGQQFRYLSNFRFGNWMVYLLVIRLCSTLRIRVASLNSSHARVFASATVAAATRLANLYRLTAPLTTGLGATARERRLDNGRVERGPFRLNVPYRPQNTIKALSECPKHMAADQLTLLIGQTVPPNHAFPGHAAVDHVSVEVSQQHD</sequence>
<protein>
    <submittedName>
        <fullName evidence="1">Uncharacterized protein</fullName>
    </submittedName>
</protein>
<dbReference type="AlphaFoldDB" id="A0A5C6NDL9"/>
<comment type="caution">
    <text evidence="1">The sequence shown here is derived from an EMBL/GenBank/DDBJ whole genome shotgun (WGS) entry which is preliminary data.</text>
</comment>
<name>A0A5C6NDL9_9TELE</name>
<reference evidence="1 2" key="1">
    <citation type="submission" date="2019-04" db="EMBL/GenBank/DDBJ databases">
        <title>Chromosome genome assembly for Takifugu flavidus.</title>
        <authorList>
            <person name="Xiao S."/>
        </authorList>
    </citation>
    <scope>NUCLEOTIDE SEQUENCE [LARGE SCALE GENOMIC DNA]</scope>
    <source>
        <strain evidence="1">HTHZ2018</strain>
        <tissue evidence="1">Muscle</tissue>
    </source>
</reference>